<keyword evidence="3 7" id="KW-0808">Transferase</keyword>
<dbReference type="GO" id="GO:0006351">
    <property type="term" value="P:DNA-templated transcription"/>
    <property type="evidence" value="ECO:0007669"/>
    <property type="project" value="InterPro"/>
</dbReference>
<comment type="function">
    <text evidence="1 7">DNA-dependent RNA polymerase catalyzes the transcription of DNA into RNA using the four ribonucleoside triphosphates as substrates.</text>
</comment>
<dbReference type="EC" id="2.7.7.6" evidence="7"/>
<dbReference type="SUPFAM" id="SSF64484">
    <property type="entry name" value="beta and beta-prime subunits of DNA dependent RNA-polymerase"/>
    <property type="match status" value="1"/>
</dbReference>
<dbReference type="InterPro" id="IPR045867">
    <property type="entry name" value="DNA-dir_RpoC_beta_prime"/>
</dbReference>
<dbReference type="InterPro" id="IPR006592">
    <property type="entry name" value="RNA_pol_N"/>
</dbReference>
<dbReference type="EMBL" id="MH304845">
    <property type="protein sequence ID" value="AXP85360.1"/>
    <property type="molecule type" value="Genomic_DNA"/>
</dbReference>
<organism evidence="9">
    <name type="scientific">Apicomplexa sp. WK-2018_Corallicola</name>
    <dbReference type="NCBI Taxonomy" id="2304055"/>
    <lineage>
        <taxon>Eukaryota</taxon>
        <taxon>Sar</taxon>
        <taxon>Alveolata</taxon>
        <taxon>Apicomplexa</taxon>
    </lineage>
</organism>
<proteinExistence type="inferred from homology"/>
<dbReference type="AlphaFoldDB" id="A0A346KN69"/>
<dbReference type="InterPro" id="IPR000722">
    <property type="entry name" value="RNA_pol_asu"/>
</dbReference>
<keyword evidence="4 7" id="KW-0548">Nucleotidyltransferase</keyword>
<dbReference type="Pfam" id="PF00623">
    <property type="entry name" value="RNA_pol_Rpb1_2"/>
    <property type="match status" value="2"/>
</dbReference>
<evidence type="ECO:0000256" key="4">
    <source>
        <dbReference type="ARBA" id="ARBA00022695"/>
    </source>
</evidence>
<name>A0A346KN69_9APIC</name>
<dbReference type="Gene3D" id="1.10.274.100">
    <property type="entry name" value="RNA polymerase Rpb1, domain 3"/>
    <property type="match status" value="1"/>
</dbReference>
<dbReference type="GO" id="GO:0000428">
    <property type="term" value="C:DNA-directed RNA polymerase complex"/>
    <property type="evidence" value="ECO:0007669"/>
    <property type="project" value="UniProtKB-KW"/>
</dbReference>
<dbReference type="GO" id="GO:0003677">
    <property type="term" value="F:DNA binding"/>
    <property type="evidence" value="ECO:0007669"/>
    <property type="project" value="InterPro"/>
</dbReference>
<dbReference type="InterPro" id="IPR007080">
    <property type="entry name" value="RNA_pol_Rpb1_1"/>
</dbReference>
<evidence type="ECO:0000256" key="1">
    <source>
        <dbReference type="ARBA" id="ARBA00004026"/>
    </source>
</evidence>
<dbReference type="PANTHER" id="PTHR19376">
    <property type="entry name" value="DNA-DIRECTED RNA POLYMERASE"/>
    <property type="match status" value="1"/>
</dbReference>
<protein>
    <recommendedName>
        <fullName evidence="7">DNA-directed RNA polymerase subunit</fullName>
        <ecNumber evidence="7">2.7.7.6</ecNumber>
    </recommendedName>
</protein>
<evidence type="ECO:0000256" key="2">
    <source>
        <dbReference type="ARBA" id="ARBA00022478"/>
    </source>
</evidence>
<dbReference type="Gene3D" id="2.40.40.20">
    <property type="match status" value="1"/>
</dbReference>
<evidence type="ECO:0000259" key="8">
    <source>
        <dbReference type="SMART" id="SM00663"/>
    </source>
</evidence>
<comment type="catalytic activity">
    <reaction evidence="6 7">
        <text>RNA(n) + a ribonucleoside 5'-triphosphate = RNA(n+1) + diphosphate</text>
        <dbReference type="Rhea" id="RHEA:21248"/>
        <dbReference type="Rhea" id="RHEA-COMP:14527"/>
        <dbReference type="Rhea" id="RHEA-COMP:17342"/>
        <dbReference type="ChEBI" id="CHEBI:33019"/>
        <dbReference type="ChEBI" id="CHEBI:61557"/>
        <dbReference type="ChEBI" id="CHEBI:140395"/>
        <dbReference type="EC" id="2.7.7.6"/>
    </reaction>
</comment>
<dbReference type="SMART" id="SM00663">
    <property type="entry name" value="RPOLA_N"/>
    <property type="match status" value="1"/>
</dbReference>
<accession>A0A346KN69</accession>
<evidence type="ECO:0000256" key="3">
    <source>
        <dbReference type="ARBA" id="ARBA00022679"/>
    </source>
</evidence>
<evidence type="ECO:0000256" key="6">
    <source>
        <dbReference type="ARBA" id="ARBA00048552"/>
    </source>
</evidence>
<keyword evidence="2 7" id="KW-0240">DNA-directed RNA polymerase</keyword>
<sequence>MYLNNLSGFKISLASPQNIIGWCERKITPNIIITGEISEPLTLEFKTGTPEPNGLFCERIFGPIFSWQCKCGQYKNSFQPYQLNKRNSFFCEICGVELNDTRIRRYRMGYIKLNTPIAHFWYIKSLLPLFLNLSSSQIESYLYYKDLFNLDFINIHPYNHLVLNKEGAANNNILLDKLFPAEIFKNKLQQLNLLHELQLCREDLAKEKNIQLRKALSKKAHLLHLFFTGHIKPEWMFLTLLPVLPAGLRPFSKLTTGMFITSPLNDVYRNIIIRNNRLKRWQLLRHLIPINFELIEKLKLQESIDILYNNTAEDLSTEANISLGKSFQGKYGRFRQNILGKRVDYSGRSVIISGADLPFGNIGIPSGVALELFKPIILNMLRTNPNILTLLKATFITQYNPQVLKSLLTKLFEKEIFLVNRAPTLHRMNIQAFKPYLIEGEAFKLYPLACSSFNADFDGDQVGIFLPIAPSAKKEAKFRISFDKNIFSPSSSKNLFKPTQSIILGLYSLLNLNKMSKLIFANKNDVIYAYSHKLVTPSSAIWIKTKTTAFPKQILEKNYTLTTVGKVLLETYLQI</sequence>
<comment type="similarity">
    <text evidence="7">Belongs to the RNA polymerase beta' chain family.</text>
</comment>
<evidence type="ECO:0000256" key="7">
    <source>
        <dbReference type="RuleBase" id="RU004279"/>
    </source>
</evidence>
<dbReference type="InterPro" id="IPR044893">
    <property type="entry name" value="RNA_pol_Rpb1_clamp_domain"/>
</dbReference>
<dbReference type="InterPro" id="IPR042102">
    <property type="entry name" value="RNA_pol_Rpb1_3_sf"/>
</dbReference>
<evidence type="ECO:0000256" key="5">
    <source>
        <dbReference type="ARBA" id="ARBA00023163"/>
    </source>
</evidence>
<keyword evidence="5 7" id="KW-0804">Transcription</keyword>
<reference evidence="9" key="1">
    <citation type="submission" date="2018-05" db="EMBL/GenBank/DDBJ databases">
        <title>A widespread coral-associated apicomplexan with an unusual plastid.</title>
        <authorList>
            <person name="Kwong W.K."/>
            <person name="Keeling P.J."/>
        </authorList>
    </citation>
    <scope>NUCLEOTIDE SEQUENCE</scope>
</reference>
<dbReference type="GO" id="GO:0003899">
    <property type="term" value="F:DNA-directed RNA polymerase activity"/>
    <property type="evidence" value="ECO:0007669"/>
    <property type="project" value="UniProtKB-EC"/>
</dbReference>
<evidence type="ECO:0000313" key="9">
    <source>
        <dbReference type="EMBL" id="AXP85360.1"/>
    </source>
</evidence>
<dbReference type="Gene3D" id="4.10.860.120">
    <property type="entry name" value="RNA polymerase II, clamp domain"/>
    <property type="match status" value="1"/>
</dbReference>
<feature type="domain" description="RNA polymerase N-terminal" evidence="8">
    <location>
        <begin position="234"/>
        <end position="510"/>
    </location>
</feature>
<dbReference type="PANTHER" id="PTHR19376:SF54">
    <property type="entry name" value="DNA-DIRECTED RNA POLYMERASE SUBUNIT BETA"/>
    <property type="match status" value="1"/>
</dbReference>
<dbReference type="Pfam" id="PF04997">
    <property type="entry name" value="RNA_pol_Rpb1_1"/>
    <property type="match status" value="1"/>
</dbReference>
<gene>
    <name evidence="9" type="primary">rpoC1</name>
</gene>